<dbReference type="AlphaFoldDB" id="A0A226EKW0"/>
<evidence type="ECO:0000313" key="9">
    <source>
        <dbReference type="EMBL" id="OXA57848.1"/>
    </source>
</evidence>
<dbReference type="GO" id="GO:0046983">
    <property type="term" value="F:protein dimerization activity"/>
    <property type="evidence" value="ECO:0007669"/>
    <property type="project" value="InterPro"/>
</dbReference>
<dbReference type="Proteomes" id="UP000198287">
    <property type="component" value="Unassembled WGS sequence"/>
</dbReference>
<dbReference type="SMART" id="SM00353">
    <property type="entry name" value="HLH"/>
    <property type="match status" value="1"/>
</dbReference>
<organism evidence="9 10">
    <name type="scientific">Folsomia candida</name>
    <name type="common">Springtail</name>
    <dbReference type="NCBI Taxonomy" id="158441"/>
    <lineage>
        <taxon>Eukaryota</taxon>
        <taxon>Metazoa</taxon>
        <taxon>Ecdysozoa</taxon>
        <taxon>Arthropoda</taxon>
        <taxon>Hexapoda</taxon>
        <taxon>Collembola</taxon>
        <taxon>Entomobryomorpha</taxon>
        <taxon>Isotomoidea</taxon>
        <taxon>Isotomidae</taxon>
        <taxon>Proisotominae</taxon>
        <taxon>Folsomia</taxon>
    </lineage>
</organism>
<keyword evidence="4" id="KW-0804">Transcription</keyword>
<evidence type="ECO:0000256" key="1">
    <source>
        <dbReference type="ARBA" id="ARBA00004123"/>
    </source>
</evidence>
<dbReference type="OrthoDB" id="6085656at2759"/>
<dbReference type="GO" id="GO:0006355">
    <property type="term" value="P:regulation of DNA-templated transcription"/>
    <property type="evidence" value="ECO:0007669"/>
    <property type="project" value="InterPro"/>
</dbReference>
<dbReference type="Pfam" id="PF00010">
    <property type="entry name" value="HLH"/>
    <property type="match status" value="1"/>
</dbReference>
<feature type="domain" description="Orange" evidence="8">
    <location>
        <begin position="102"/>
        <end position="135"/>
    </location>
</feature>
<keyword evidence="2" id="KW-0805">Transcription regulation</keyword>
<evidence type="ECO:0000313" key="10">
    <source>
        <dbReference type="Proteomes" id="UP000198287"/>
    </source>
</evidence>
<evidence type="ECO:0000256" key="5">
    <source>
        <dbReference type="ARBA" id="ARBA00023242"/>
    </source>
</evidence>
<keyword evidence="10" id="KW-1185">Reference proteome</keyword>
<evidence type="ECO:0000259" key="7">
    <source>
        <dbReference type="PROSITE" id="PS50888"/>
    </source>
</evidence>
<dbReference type="SUPFAM" id="SSF158457">
    <property type="entry name" value="Orange domain-like"/>
    <property type="match status" value="1"/>
</dbReference>
<evidence type="ECO:0000259" key="8">
    <source>
        <dbReference type="PROSITE" id="PS51054"/>
    </source>
</evidence>
<dbReference type="STRING" id="158441.A0A226EKW0"/>
<dbReference type="GO" id="GO:0005634">
    <property type="term" value="C:nucleus"/>
    <property type="evidence" value="ECO:0007669"/>
    <property type="project" value="UniProtKB-SubCell"/>
</dbReference>
<dbReference type="InterPro" id="IPR003650">
    <property type="entry name" value="Orange_dom"/>
</dbReference>
<evidence type="ECO:0000256" key="4">
    <source>
        <dbReference type="ARBA" id="ARBA00023163"/>
    </source>
</evidence>
<comment type="subcellular location">
    <subcellularLocation>
        <location evidence="1">Nucleus</location>
    </subcellularLocation>
</comment>
<dbReference type="InterPro" id="IPR036638">
    <property type="entry name" value="HLH_DNA-bd_sf"/>
</dbReference>
<keyword evidence="3" id="KW-0238">DNA-binding</keyword>
<sequence>MAPLTEISRSFGQQSPAEPISRTMQYRKITKPLLERQRRARMNRCLDELKEIMVSSENMTDKFSKSIEKADVLELSLKYIQTLQQQHNKLMKIQQSGDDERFRQGFAHCAQEVSRILATTRGVDIQLGSSIMVHLGHALNQITSPSSSPAPSPRLPRPSSVCSSSSSSTGDYRPYTPPASPTESHFPQLSPLPLNMCTTISSNSSNPWRPW</sequence>
<dbReference type="OMA" id="NSTGPMW"/>
<evidence type="ECO:0000256" key="3">
    <source>
        <dbReference type="ARBA" id="ARBA00023125"/>
    </source>
</evidence>
<name>A0A226EKW0_FOLCA</name>
<proteinExistence type="predicted"/>
<dbReference type="SUPFAM" id="SSF47459">
    <property type="entry name" value="HLH, helix-loop-helix DNA-binding domain"/>
    <property type="match status" value="1"/>
</dbReference>
<feature type="compositionally biased region" description="Low complexity" evidence="6">
    <location>
        <begin position="157"/>
        <end position="168"/>
    </location>
</feature>
<gene>
    <name evidence="9" type="ORF">Fcan01_07695</name>
</gene>
<dbReference type="PANTHER" id="PTHR10985">
    <property type="entry name" value="BASIC HELIX-LOOP-HELIX TRANSCRIPTION FACTOR, HES-RELATED"/>
    <property type="match status" value="1"/>
</dbReference>
<feature type="region of interest" description="Disordered" evidence="6">
    <location>
        <begin position="1"/>
        <end position="21"/>
    </location>
</feature>
<dbReference type="PROSITE" id="PS51054">
    <property type="entry name" value="ORANGE"/>
    <property type="match status" value="1"/>
</dbReference>
<feature type="region of interest" description="Disordered" evidence="6">
    <location>
        <begin position="142"/>
        <end position="191"/>
    </location>
</feature>
<dbReference type="PROSITE" id="PS50888">
    <property type="entry name" value="BHLH"/>
    <property type="match status" value="1"/>
</dbReference>
<reference evidence="9 10" key="1">
    <citation type="submission" date="2015-12" db="EMBL/GenBank/DDBJ databases">
        <title>The genome of Folsomia candida.</title>
        <authorList>
            <person name="Faddeeva A."/>
            <person name="Derks M.F."/>
            <person name="Anvar Y."/>
            <person name="Smit S."/>
            <person name="Van Straalen N."/>
            <person name="Roelofs D."/>
        </authorList>
    </citation>
    <scope>NUCLEOTIDE SEQUENCE [LARGE SCALE GENOMIC DNA]</scope>
    <source>
        <strain evidence="9 10">VU population</strain>
        <tissue evidence="9">Whole body</tissue>
    </source>
</reference>
<dbReference type="Gene3D" id="4.10.280.10">
    <property type="entry name" value="Helix-loop-helix DNA-binding domain"/>
    <property type="match status" value="1"/>
</dbReference>
<dbReference type="EMBL" id="LNIX01000003">
    <property type="protein sequence ID" value="OXA57848.1"/>
    <property type="molecule type" value="Genomic_DNA"/>
</dbReference>
<keyword evidence="5" id="KW-0539">Nucleus</keyword>
<feature type="compositionally biased region" description="Polar residues" evidence="6">
    <location>
        <begin position="7"/>
        <end position="16"/>
    </location>
</feature>
<dbReference type="GO" id="GO:0003677">
    <property type="term" value="F:DNA binding"/>
    <property type="evidence" value="ECO:0007669"/>
    <property type="project" value="UniProtKB-KW"/>
</dbReference>
<dbReference type="SMART" id="SM00511">
    <property type="entry name" value="ORANGE"/>
    <property type="match status" value="1"/>
</dbReference>
<dbReference type="InterPro" id="IPR050370">
    <property type="entry name" value="HES_HEY"/>
</dbReference>
<evidence type="ECO:0000256" key="6">
    <source>
        <dbReference type="SAM" id="MobiDB-lite"/>
    </source>
</evidence>
<protein>
    <submittedName>
        <fullName evidence="9">Enhancer of split mgamma protein</fullName>
    </submittedName>
</protein>
<feature type="domain" description="BHLH" evidence="7">
    <location>
        <begin position="26"/>
        <end position="83"/>
    </location>
</feature>
<dbReference type="InterPro" id="IPR011598">
    <property type="entry name" value="bHLH_dom"/>
</dbReference>
<comment type="caution">
    <text evidence="9">The sequence shown here is derived from an EMBL/GenBank/DDBJ whole genome shotgun (WGS) entry which is preliminary data.</text>
</comment>
<dbReference type="Pfam" id="PF07527">
    <property type="entry name" value="Hairy_orange"/>
    <property type="match status" value="1"/>
</dbReference>
<dbReference type="Gene3D" id="6.10.250.980">
    <property type="match status" value="1"/>
</dbReference>
<evidence type="ECO:0000256" key="2">
    <source>
        <dbReference type="ARBA" id="ARBA00023015"/>
    </source>
</evidence>
<accession>A0A226EKW0</accession>